<organism evidence="1 2">
    <name type="scientific">Paenibacillus agricola</name>
    <dbReference type="NCBI Taxonomy" id="2716264"/>
    <lineage>
        <taxon>Bacteria</taxon>
        <taxon>Bacillati</taxon>
        <taxon>Bacillota</taxon>
        <taxon>Bacilli</taxon>
        <taxon>Bacillales</taxon>
        <taxon>Paenibacillaceae</taxon>
        <taxon>Paenibacillus</taxon>
    </lineage>
</organism>
<dbReference type="InterPro" id="IPR027417">
    <property type="entry name" value="P-loop_NTPase"/>
</dbReference>
<accession>A0ABX0JE42</accession>
<dbReference type="Gene3D" id="3.40.50.300">
    <property type="entry name" value="P-loop containing nucleotide triphosphate hydrolases"/>
    <property type="match status" value="1"/>
</dbReference>
<protein>
    <submittedName>
        <fullName evidence="1">PBSX family phage terminase large subunit</fullName>
    </submittedName>
</protein>
<dbReference type="NCBIfam" id="TIGR01547">
    <property type="entry name" value="phage_term_2"/>
    <property type="match status" value="1"/>
</dbReference>
<evidence type="ECO:0000313" key="2">
    <source>
        <dbReference type="Proteomes" id="UP001165962"/>
    </source>
</evidence>
<sequence length="427" mass="49463">MKLKPATFRWKPFSTKQIKVLTWWMPESPHKDKDALIADGSVRAGKTVSMTFSFVVWATHTFVNEQLGMAGKTIGSLRRNVVGPLKRMLQSRGYRVHDDRTQNVLTISLGLVSNHFFLFGGKDERSQDLIAGITLAGMLFDEVALMPRSFVDQAVARCSVEGSKFWFNCNPAGPYHWFKLEWLDQLQKKHALHLHFTMSDNLSLSPQTRERYQRMFTGIFYKRYILGLWVMAEGIIYDMWDDELNTFDDEDLIPGFKSLARRYIAVDYGTSNPMVFLDIWDDGDVCWILNEYYYDGRAKGVQKEDSQYAEDFMAFIEADRDRLQYTIIDPSAASFKVALRNRGVRIKDADNDVEDGIRNVSTMMAKRKLRVHSKNCPNFLKERASYIWDEKARERGVEQPTKQFDHAMDGTRYFVKTIIKPRRLAAA</sequence>
<evidence type="ECO:0000313" key="1">
    <source>
        <dbReference type="EMBL" id="NHN33529.1"/>
    </source>
</evidence>
<dbReference type="Gene3D" id="3.30.420.280">
    <property type="match status" value="1"/>
</dbReference>
<dbReference type="InterPro" id="IPR006437">
    <property type="entry name" value="Phage_terminase_lsu"/>
</dbReference>
<name>A0ABX0JE42_9BACL</name>
<dbReference type="EMBL" id="JAAOIW010000012">
    <property type="protein sequence ID" value="NHN33529.1"/>
    <property type="molecule type" value="Genomic_DNA"/>
</dbReference>
<proteinExistence type="predicted"/>
<dbReference type="Proteomes" id="UP001165962">
    <property type="component" value="Unassembled WGS sequence"/>
</dbReference>
<dbReference type="RefSeq" id="WP_166153833.1">
    <property type="nucleotide sequence ID" value="NZ_JAAOIW010000012.1"/>
</dbReference>
<gene>
    <name evidence="1" type="ORF">G9U52_27310</name>
</gene>
<comment type="caution">
    <text evidence="1">The sequence shown here is derived from an EMBL/GenBank/DDBJ whole genome shotgun (WGS) entry which is preliminary data.</text>
</comment>
<reference evidence="1" key="1">
    <citation type="submission" date="2020-03" db="EMBL/GenBank/DDBJ databases">
        <title>Draft sequencing of Paenibacilllus sp. S3N08.</title>
        <authorList>
            <person name="Kim D.-U."/>
        </authorList>
    </citation>
    <scope>NUCLEOTIDE SEQUENCE</scope>
    <source>
        <strain evidence="1">S3N08</strain>
    </source>
</reference>
<keyword evidence="2" id="KW-1185">Reference proteome</keyword>
<dbReference type="Pfam" id="PF03237">
    <property type="entry name" value="Terminase_6N"/>
    <property type="match status" value="1"/>
</dbReference>